<dbReference type="RefSeq" id="WP_084255927.1">
    <property type="nucleotide sequence ID" value="NZ_FWWV01000003.1"/>
</dbReference>
<dbReference type="Pfam" id="PF00480">
    <property type="entry name" value="ROK"/>
    <property type="match status" value="1"/>
</dbReference>
<dbReference type="STRING" id="1122938.SAMN05660772_01618"/>
<dbReference type="PANTHER" id="PTHR18964">
    <property type="entry name" value="ROK (REPRESSOR, ORF, KINASE) FAMILY"/>
    <property type="match status" value="1"/>
</dbReference>
<organism evidence="2 3">
    <name type="scientific">Pasteurella testudinis DSM 23072</name>
    <dbReference type="NCBI Taxonomy" id="1122938"/>
    <lineage>
        <taxon>Bacteria</taxon>
        <taxon>Pseudomonadati</taxon>
        <taxon>Pseudomonadota</taxon>
        <taxon>Gammaproteobacteria</taxon>
        <taxon>Pasteurellales</taxon>
        <taxon>Pasteurellaceae</taxon>
        <taxon>Pasteurella</taxon>
    </lineage>
</organism>
<dbReference type="InterPro" id="IPR000600">
    <property type="entry name" value="ROK"/>
</dbReference>
<dbReference type="Gene3D" id="3.30.420.40">
    <property type="match status" value="2"/>
</dbReference>
<dbReference type="InterPro" id="IPR036390">
    <property type="entry name" value="WH_DNA-bd_sf"/>
</dbReference>
<protein>
    <submittedName>
        <fullName evidence="2">Transcriptional regulator of PTS protein</fullName>
    </submittedName>
</protein>
<dbReference type="PANTHER" id="PTHR18964:SF149">
    <property type="entry name" value="BIFUNCTIONAL UDP-N-ACETYLGLUCOSAMINE 2-EPIMERASE_N-ACETYLMANNOSAMINE KINASE"/>
    <property type="match status" value="1"/>
</dbReference>
<comment type="similarity">
    <text evidence="1">Belongs to the ROK (NagC/XylR) family.</text>
</comment>
<dbReference type="InterPro" id="IPR043129">
    <property type="entry name" value="ATPase_NBD"/>
</dbReference>
<dbReference type="SUPFAM" id="SSF53067">
    <property type="entry name" value="Actin-like ATPase domain"/>
    <property type="match status" value="2"/>
</dbReference>
<name>A0A1W1UH42_9PAST</name>
<dbReference type="AlphaFoldDB" id="A0A1W1UH42"/>
<evidence type="ECO:0000313" key="2">
    <source>
        <dbReference type="EMBL" id="SMB80416.1"/>
    </source>
</evidence>
<proteinExistence type="inferred from homology"/>
<dbReference type="GO" id="GO:0003677">
    <property type="term" value="F:DNA binding"/>
    <property type="evidence" value="ECO:0007669"/>
    <property type="project" value="TreeGrafter"/>
</dbReference>
<reference evidence="3" key="1">
    <citation type="submission" date="2017-04" db="EMBL/GenBank/DDBJ databases">
        <authorList>
            <person name="Varghese N."/>
            <person name="Submissions S."/>
        </authorList>
    </citation>
    <scope>NUCLEOTIDE SEQUENCE [LARGE SCALE GENOMIC DNA]</scope>
    <source>
        <strain evidence="3">DSM 23072</strain>
    </source>
</reference>
<keyword evidence="3" id="KW-1185">Reference proteome</keyword>
<evidence type="ECO:0000256" key="1">
    <source>
        <dbReference type="ARBA" id="ARBA00006479"/>
    </source>
</evidence>
<sequence length="401" mass="45818">MPKIKHDGSNRVNLQHLGAVYRLIEQFELISRIDLSKISGFAPASITNLTRELINSHFVIERAVQNTIVRGRPAVGICLSPFYWHYLAVTLSEKSLDISLCELNGKQVQQQLYTLDKTVALEAFISRVISDFLAQHHEITNHILACSLCILGRIDKFEKRVYLGAEELNPELQEILQADFKFPIIVAEHFAMWTFAESHLGNAINSDNVIFLQFDDAINISVLSEGKMIKNEKQKRMNIDNVTLPKLSELSDKIAQDVPELERHYLYNQVSNKAIYQLVDLLLPNDLPNDENKIQFLCDQAQLENPAAIKIIHHLADNVSYLLMYLTNIFASEKIMINTRLLSVKDLFLQRLALKLQDALLSDEQQVEIITSKFSWNDPTIASSAIKQQLYNGALFRHHIR</sequence>
<dbReference type="SUPFAM" id="SSF46785">
    <property type="entry name" value="Winged helix' DNA-binding domain"/>
    <property type="match status" value="1"/>
</dbReference>
<dbReference type="Gene3D" id="1.10.10.10">
    <property type="entry name" value="Winged helix-like DNA-binding domain superfamily/Winged helix DNA-binding domain"/>
    <property type="match status" value="1"/>
</dbReference>
<dbReference type="InterPro" id="IPR036388">
    <property type="entry name" value="WH-like_DNA-bd_sf"/>
</dbReference>
<dbReference type="EMBL" id="FWWV01000003">
    <property type="protein sequence ID" value="SMB80416.1"/>
    <property type="molecule type" value="Genomic_DNA"/>
</dbReference>
<dbReference type="GO" id="GO:0006351">
    <property type="term" value="P:DNA-templated transcription"/>
    <property type="evidence" value="ECO:0007669"/>
    <property type="project" value="TreeGrafter"/>
</dbReference>
<evidence type="ECO:0000313" key="3">
    <source>
        <dbReference type="Proteomes" id="UP000192408"/>
    </source>
</evidence>
<dbReference type="Proteomes" id="UP000192408">
    <property type="component" value="Unassembled WGS sequence"/>
</dbReference>
<accession>A0A1W1UH42</accession>
<gene>
    <name evidence="2" type="ORF">SAMN05660772_01618</name>
</gene>